<sequence length="279" mass="32696">MKNHVILSIVFLAISYMNAQEKSNVTEALLIGTFHYNNPGGDVVKTKSFDILNEDSQLELDKISAKIKNYNPTKIFVEWPYNEQKELDSLYQLYNQGKYFQNDSLSDFYLKNEIFQLAFRAAKANNLKTIYAIDYNETKFPFDDVMNDIEKNNQSELKKSIENGISKLTTEFDNKIESETSLIELTYYMNTYEFRDFHNNLHNNLMLLAGEPDDFSGPFLTSEWFKRNLYMWSFVLKNTKKSDGRIMILAGAGHIAMFEKFVNRNSEWKVKELKEVMEK</sequence>
<dbReference type="Pfam" id="PF18950">
    <property type="entry name" value="DUF5694"/>
    <property type="match status" value="1"/>
</dbReference>
<accession>A0ABR7V5A0</accession>
<dbReference type="InterPro" id="IPR043749">
    <property type="entry name" value="DUF5694"/>
</dbReference>
<dbReference type="EMBL" id="JABTCF010000017">
    <property type="protein sequence ID" value="MBD0779970.1"/>
    <property type="molecule type" value="Genomic_DNA"/>
</dbReference>
<evidence type="ECO:0008006" key="3">
    <source>
        <dbReference type="Google" id="ProtNLM"/>
    </source>
</evidence>
<reference evidence="1" key="1">
    <citation type="submission" date="2020-05" db="EMBL/GenBank/DDBJ databases">
        <title>The draft genome sequence of Maribacter sp. ANRC-HE7.</title>
        <authorList>
            <person name="Mu L."/>
        </authorList>
    </citation>
    <scope>NUCLEOTIDE SEQUENCE</scope>
    <source>
        <strain evidence="1">ANRC-HE7</strain>
    </source>
</reference>
<gene>
    <name evidence="1" type="ORF">HPE56_19400</name>
</gene>
<name>A0ABR7V5A0_9FLAO</name>
<proteinExistence type="predicted"/>
<keyword evidence="2" id="KW-1185">Reference proteome</keyword>
<organism evidence="1 2">
    <name type="scientific">Maribacter aquimaris</name>
    <dbReference type="NCBI Taxonomy" id="2737171"/>
    <lineage>
        <taxon>Bacteria</taxon>
        <taxon>Pseudomonadati</taxon>
        <taxon>Bacteroidota</taxon>
        <taxon>Flavobacteriia</taxon>
        <taxon>Flavobacteriales</taxon>
        <taxon>Flavobacteriaceae</taxon>
        <taxon>Maribacter</taxon>
    </lineage>
</organism>
<evidence type="ECO:0000313" key="2">
    <source>
        <dbReference type="Proteomes" id="UP001166021"/>
    </source>
</evidence>
<dbReference type="Proteomes" id="UP001166021">
    <property type="component" value="Unassembled WGS sequence"/>
</dbReference>
<evidence type="ECO:0000313" key="1">
    <source>
        <dbReference type="EMBL" id="MBD0779970.1"/>
    </source>
</evidence>
<dbReference type="RefSeq" id="WP_188245402.1">
    <property type="nucleotide sequence ID" value="NZ_JABTCF010000017.1"/>
</dbReference>
<protein>
    <recommendedName>
        <fullName evidence="3">Haem-binding uptake, Tiki superfamily, ChaN</fullName>
    </recommendedName>
</protein>
<comment type="caution">
    <text evidence="1">The sequence shown here is derived from an EMBL/GenBank/DDBJ whole genome shotgun (WGS) entry which is preliminary data.</text>
</comment>